<feature type="repeat" description="WD" evidence="3">
    <location>
        <begin position="996"/>
        <end position="1028"/>
    </location>
</feature>
<proteinExistence type="predicted"/>
<dbReference type="Proteomes" id="UP001056708">
    <property type="component" value="Chromosome"/>
</dbReference>
<feature type="repeat" description="WD" evidence="3">
    <location>
        <begin position="751"/>
        <end position="774"/>
    </location>
</feature>
<evidence type="ECO:0000256" key="2">
    <source>
        <dbReference type="ARBA" id="ARBA00022737"/>
    </source>
</evidence>
<feature type="repeat" description="WD" evidence="3">
    <location>
        <begin position="701"/>
        <end position="733"/>
    </location>
</feature>
<dbReference type="SUPFAM" id="SSF50978">
    <property type="entry name" value="WD40 repeat-like"/>
    <property type="match status" value="2"/>
</dbReference>
<dbReference type="SMART" id="SM00320">
    <property type="entry name" value="WD40"/>
    <property type="match status" value="13"/>
</dbReference>
<dbReference type="InterPro" id="IPR001680">
    <property type="entry name" value="WD40_rpt"/>
</dbReference>
<dbReference type="PROSITE" id="PS50082">
    <property type="entry name" value="WD_REPEATS_2"/>
    <property type="match status" value="10"/>
</dbReference>
<dbReference type="Pfam" id="PF00400">
    <property type="entry name" value="WD40"/>
    <property type="match status" value="11"/>
</dbReference>
<feature type="repeat" description="WD" evidence="3">
    <location>
        <begin position="660"/>
        <end position="692"/>
    </location>
</feature>
<dbReference type="Gene3D" id="2.130.10.10">
    <property type="entry name" value="YVTN repeat-like/Quinoprotein amine dehydrogenase"/>
    <property type="match status" value="4"/>
</dbReference>
<dbReference type="InterPro" id="IPR036322">
    <property type="entry name" value="WD40_repeat_dom_sf"/>
</dbReference>
<keyword evidence="5" id="KW-1185">Reference proteome</keyword>
<keyword evidence="1 3" id="KW-0853">WD repeat</keyword>
<feature type="repeat" description="WD" evidence="3">
    <location>
        <begin position="1131"/>
        <end position="1172"/>
    </location>
</feature>
<feature type="repeat" description="WD" evidence="3">
    <location>
        <begin position="824"/>
        <end position="859"/>
    </location>
</feature>
<dbReference type="RefSeq" id="WP_252661142.1">
    <property type="nucleotide sequence ID" value="NZ_CP098611.1"/>
</dbReference>
<dbReference type="Pfam" id="PF14516">
    <property type="entry name" value="AAA_35"/>
    <property type="match status" value="1"/>
</dbReference>
<protein>
    <submittedName>
        <fullName evidence="4">AAA-like domain-containing protein</fullName>
    </submittedName>
</protein>
<evidence type="ECO:0000256" key="1">
    <source>
        <dbReference type="ARBA" id="ARBA00022574"/>
    </source>
</evidence>
<sequence>MLHPRSQPFLELTYQVGGSLPPNAPTYIQRPADEQLFRGLLGGEFCYVLTSRQMGKSSLRVAVMARLRTLGVQCSTLDLTSIGSQHVTIEQWYAAIAAILSKQLPLKTSLRPWWRERLDLPPAARLAAFIEEILLPETQGPLVILIDEIDSILALNFPTDDFFALIRTCYNQRAEVPDYRRLSFALFGVATSGDLIADKQRTPFNIGQAIELKGFSPEAIAPLVSGLTAVFPNPQQGLERIFHWTQGQPFLMQKLCQQLLQQSPKFRLPDPHPSNTSETLVDLCVQKRIVEHWETQDSPEHLKTIRDRLLYNDQRAAELLSLYRRIWQGSASHGQASTIPAEDSPQQQELLLSGLVDAHNGYLQVKNPIYQQVFNLPWIESHLQRLRPYASLLNAWLESHGEDSSRLLRGKALQEALDWTQRKSLSDVDYRYLSASQALEQQERQQKDAFERQTIQQRLEQERLRESQRCLQLQTQNVQRQRQFLGLLGVTLVGSMGLGLANFRAYQRSALSEVSAFMAASQGSYTSEQQLDALVQGLQARQTLNQLQFLSSQQRQELHRQTQQILEQAIHANHETNRMAAHPGGVLGVDVSPDGQWIATSGPDGTAKLWQRDGTLVHTLPVGSTVYSVQFSPDSQLLATPSLKGDIYLWSMDGDLQTHLRGHEAAVWHLAWSPQGDYLLSVSSDGTLRQWSREGQLLHTLRQHGGTVWNVAVHPQGKEFASIGSDGTIIRWQWDGTLINRFSEGISSGWAIAYHPQTHLLAAGYSDHQIRLWQPDGTLVRHLQGHGAEVGTLVFNQDGSSLASGSADGSLKLWSEDGTLRNNLQGHRSRLRGVAFSPDGREVLSAGEDGFVRIWQVDNDFMEPLGGHDQEVWQAQYFPPSSPLPGYLVTLSRRDLRVWNPAGDLVQQFKTFALGDLYSLALHPQQARILVGDSRGRLYGLDLTTGEIDSWLGDELSLFALAKSSDGRWLVSGGNGPQLKVWRAGEDGGYELYQELEGHQARVWDLAFSPDDSYLTSASIDGTVRIWSWESQGNEAGPRLTETPRVLLAGDSSPLWGLAISPEGDRILSASRSGLLHIWNRQGEEVLTLPVTETSGLTRVAWSPDGELLAVARTDHRVDLYSDEGDLISQLRNHQGTVLTLAFSPDGQYLVSGGEDQQVVRWDIDRVRSLNVLEYGCQRVQDYLRQKSDWELLLTQCHK</sequence>
<dbReference type="EMBL" id="CP098611">
    <property type="protein sequence ID" value="USR89860.1"/>
    <property type="molecule type" value="Genomic_DNA"/>
</dbReference>
<dbReference type="CDD" id="cd00200">
    <property type="entry name" value="WD40"/>
    <property type="match status" value="2"/>
</dbReference>
<dbReference type="Gene3D" id="3.40.50.300">
    <property type="entry name" value="P-loop containing nucleotide triphosphate hydrolases"/>
    <property type="match status" value="1"/>
</dbReference>
<dbReference type="PANTHER" id="PTHR19848:SF8">
    <property type="entry name" value="F-BOX AND WD REPEAT DOMAIN CONTAINING 7"/>
    <property type="match status" value="1"/>
</dbReference>
<keyword evidence="2" id="KW-0677">Repeat</keyword>
<organism evidence="4 5">
    <name type="scientific">Phormidium yuhuli AB48</name>
    <dbReference type="NCBI Taxonomy" id="2940671"/>
    <lineage>
        <taxon>Bacteria</taxon>
        <taxon>Bacillati</taxon>
        <taxon>Cyanobacteriota</taxon>
        <taxon>Cyanophyceae</taxon>
        <taxon>Oscillatoriophycideae</taxon>
        <taxon>Oscillatoriales</taxon>
        <taxon>Oscillatoriaceae</taxon>
        <taxon>Phormidium</taxon>
        <taxon>Phormidium yuhuli</taxon>
    </lineage>
</organism>
<dbReference type="InterPro" id="IPR027417">
    <property type="entry name" value="P-loop_NTPase"/>
</dbReference>
<gene>
    <name evidence="4" type="ORF">NEA10_13440</name>
</gene>
<feature type="repeat" description="WD" evidence="3">
    <location>
        <begin position="579"/>
        <end position="611"/>
    </location>
</feature>
<feature type="repeat" description="WD" evidence="3">
    <location>
        <begin position="626"/>
        <end position="653"/>
    </location>
</feature>
<reference evidence="4" key="1">
    <citation type="submission" date="2022-06" db="EMBL/GenBank/DDBJ databases">
        <title>Genome sequence of Phormidium yuhuli AB48 isolated from an industrial photobioreactor environment.</title>
        <authorList>
            <person name="Qiu Y."/>
            <person name="Noonan A.J.C."/>
            <person name="Dofher K."/>
            <person name="Koch M."/>
            <person name="Kieft B."/>
            <person name="Lin X."/>
            <person name="Ziels R.M."/>
            <person name="Hallam S.J."/>
        </authorList>
    </citation>
    <scope>NUCLEOTIDE SEQUENCE</scope>
    <source>
        <strain evidence="4">AB48</strain>
    </source>
</reference>
<evidence type="ECO:0000313" key="4">
    <source>
        <dbReference type="EMBL" id="USR89860.1"/>
    </source>
</evidence>
<dbReference type="SUPFAM" id="SSF52540">
    <property type="entry name" value="P-loop containing nucleoside triphosphate hydrolases"/>
    <property type="match status" value="1"/>
</dbReference>
<feature type="repeat" description="WD" evidence="3">
    <location>
        <begin position="1048"/>
        <end position="1089"/>
    </location>
</feature>
<name>A0ABY5AM13_9CYAN</name>
<evidence type="ECO:0000256" key="3">
    <source>
        <dbReference type="PROSITE-ProRule" id="PRU00221"/>
    </source>
</evidence>
<dbReference type="PANTHER" id="PTHR19848">
    <property type="entry name" value="WD40 REPEAT PROTEIN"/>
    <property type="match status" value="1"/>
</dbReference>
<evidence type="ECO:0000313" key="5">
    <source>
        <dbReference type="Proteomes" id="UP001056708"/>
    </source>
</evidence>
<dbReference type="InterPro" id="IPR015943">
    <property type="entry name" value="WD40/YVTN_repeat-like_dom_sf"/>
</dbReference>
<dbReference type="PROSITE" id="PS50294">
    <property type="entry name" value="WD_REPEATS_REGION"/>
    <property type="match status" value="6"/>
</dbReference>
<accession>A0ABY5AM13</accession>
<feature type="repeat" description="WD" evidence="3">
    <location>
        <begin position="783"/>
        <end position="815"/>
    </location>
</feature>